<dbReference type="OrthoDB" id="3358294at2759"/>
<accession>A0A0C3N141</accession>
<keyword evidence="2" id="KW-1133">Transmembrane helix</keyword>
<dbReference type="AlphaFoldDB" id="A0A0C3N141"/>
<dbReference type="HOGENOM" id="CLU_103448_0_1_1"/>
<feature type="transmembrane region" description="Helical" evidence="2">
    <location>
        <begin position="177"/>
        <end position="197"/>
    </location>
</feature>
<evidence type="ECO:0000313" key="3">
    <source>
        <dbReference type="EMBL" id="KIN94814.1"/>
    </source>
</evidence>
<dbReference type="Proteomes" id="UP000054217">
    <property type="component" value="Unassembled WGS sequence"/>
</dbReference>
<dbReference type="InParanoid" id="A0A0C3N141"/>
<dbReference type="EMBL" id="KN832085">
    <property type="protein sequence ID" value="KIN94814.1"/>
    <property type="molecule type" value="Genomic_DNA"/>
</dbReference>
<sequence>MPAPRASTSQSVQHGVQLCVQISRESETTTSHSVNSGASSTLPILPACPAPTASHPRRQSRDDALTDFFGGRGQRVRAQQPDQRQPRQHRSPPPYSPDWDGEKLPAYTPSSSEPDTVARQLFKYGFFFPLFWAIGVYFMFAPMRVSHDWEQGKTEEEKEKILSNLRQTEMKWAKRCLWALLSFFVCMVLIIVAVVVASRRH</sequence>
<evidence type="ECO:0008006" key="5">
    <source>
        <dbReference type="Google" id="ProtNLM"/>
    </source>
</evidence>
<reference evidence="3 4" key="1">
    <citation type="submission" date="2014-04" db="EMBL/GenBank/DDBJ databases">
        <authorList>
            <consortium name="DOE Joint Genome Institute"/>
            <person name="Kuo A."/>
            <person name="Kohler A."/>
            <person name="Costa M.D."/>
            <person name="Nagy L.G."/>
            <person name="Floudas D."/>
            <person name="Copeland A."/>
            <person name="Barry K.W."/>
            <person name="Cichocki N."/>
            <person name="Veneault-Fourrey C."/>
            <person name="LaButti K."/>
            <person name="Lindquist E.A."/>
            <person name="Lipzen A."/>
            <person name="Lundell T."/>
            <person name="Morin E."/>
            <person name="Murat C."/>
            <person name="Sun H."/>
            <person name="Tunlid A."/>
            <person name="Henrissat B."/>
            <person name="Grigoriev I.V."/>
            <person name="Hibbett D.S."/>
            <person name="Martin F."/>
            <person name="Nordberg H.P."/>
            <person name="Cantor M.N."/>
            <person name="Hua S.X."/>
        </authorList>
    </citation>
    <scope>NUCLEOTIDE SEQUENCE [LARGE SCALE GENOMIC DNA]</scope>
    <source>
        <strain evidence="3 4">Marx 270</strain>
    </source>
</reference>
<evidence type="ECO:0000256" key="2">
    <source>
        <dbReference type="SAM" id="Phobius"/>
    </source>
</evidence>
<keyword evidence="2" id="KW-0812">Transmembrane</keyword>
<name>A0A0C3N141_PISTI</name>
<feature type="region of interest" description="Disordered" evidence="1">
    <location>
        <begin position="1"/>
        <end position="111"/>
    </location>
</feature>
<proteinExistence type="predicted"/>
<feature type="compositionally biased region" description="Polar residues" evidence="1">
    <location>
        <begin position="28"/>
        <end position="42"/>
    </location>
</feature>
<gene>
    <name evidence="3" type="ORF">M404DRAFT_167328</name>
</gene>
<protein>
    <recommendedName>
        <fullName evidence="5">Transmembrane protein</fullName>
    </recommendedName>
</protein>
<keyword evidence="2" id="KW-0472">Membrane</keyword>
<reference evidence="4" key="2">
    <citation type="submission" date="2015-01" db="EMBL/GenBank/DDBJ databases">
        <title>Evolutionary Origins and Diversification of the Mycorrhizal Mutualists.</title>
        <authorList>
            <consortium name="DOE Joint Genome Institute"/>
            <consortium name="Mycorrhizal Genomics Consortium"/>
            <person name="Kohler A."/>
            <person name="Kuo A."/>
            <person name="Nagy L.G."/>
            <person name="Floudas D."/>
            <person name="Copeland A."/>
            <person name="Barry K.W."/>
            <person name="Cichocki N."/>
            <person name="Veneault-Fourrey C."/>
            <person name="LaButti K."/>
            <person name="Lindquist E.A."/>
            <person name="Lipzen A."/>
            <person name="Lundell T."/>
            <person name="Morin E."/>
            <person name="Murat C."/>
            <person name="Riley R."/>
            <person name="Ohm R."/>
            <person name="Sun H."/>
            <person name="Tunlid A."/>
            <person name="Henrissat B."/>
            <person name="Grigoriev I.V."/>
            <person name="Hibbett D.S."/>
            <person name="Martin F."/>
        </authorList>
    </citation>
    <scope>NUCLEOTIDE SEQUENCE [LARGE SCALE GENOMIC DNA]</scope>
    <source>
        <strain evidence="4">Marx 270</strain>
    </source>
</reference>
<feature type="transmembrane region" description="Helical" evidence="2">
    <location>
        <begin position="121"/>
        <end position="140"/>
    </location>
</feature>
<evidence type="ECO:0000313" key="4">
    <source>
        <dbReference type="Proteomes" id="UP000054217"/>
    </source>
</evidence>
<evidence type="ECO:0000256" key="1">
    <source>
        <dbReference type="SAM" id="MobiDB-lite"/>
    </source>
</evidence>
<keyword evidence="4" id="KW-1185">Reference proteome</keyword>
<organism evidence="3 4">
    <name type="scientific">Pisolithus tinctorius Marx 270</name>
    <dbReference type="NCBI Taxonomy" id="870435"/>
    <lineage>
        <taxon>Eukaryota</taxon>
        <taxon>Fungi</taxon>
        <taxon>Dikarya</taxon>
        <taxon>Basidiomycota</taxon>
        <taxon>Agaricomycotina</taxon>
        <taxon>Agaricomycetes</taxon>
        <taxon>Agaricomycetidae</taxon>
        <taxon>Boletales</taxon>
        <taxon>Sclerodermatineae</taxon>
        <taxon>Pisolithaceae</taxon>
        <taxon>Pisolithus</taxon>
    </lineage>
</organism>
<feature type="compositionally biased region" description="Polar residues" evidence="1">
    <location>
        <begin position="1"/>
        <end position="14"/>
    </location>
</feature>